<accession>A0ABM7U7E6</accession>
<gene>
    <name evidence="1" type="ORF">PTKU64_67790</name>
</gene>
<protein>
    <submittedName>
        <fullName evidence="1">Uncharacterized protein</fullName>
    </submittedName>
</protein>
<reference evidence="1 2" key="1">
    <citation type="journal article" date="2022" name="Front. Microbiol.">
        <title>Identification and characterization of a novel class of self-sufficient cytochrome P450 hydroxylase involved in cyclohexanecarboxylate degradation in Paraburkholderia terrae strain KU-64.</title>
        <authorList>
            <person name="Yamamoto T."/>
            <person name="Hasegawa Y."/>
            <person name="Iwaki H."/>
        </authorList>
    </citation>
    <scope>NUCLEOTIDE SEQUENCE [LARGE SCALE GENOMIC DNA]</scope>
    <source>
        <strain evidence="1 2">KU-64</strain>
    </source>
</reference>
<evidence type="ECO:0000313" key="2">
    <source>
        <dbReference type="Proteomes" id="UP001319874"/>
    </source>
</evidence>
<proteinExistence type="predicted"/>
<name>A0ABM7U7E6_9BURK</name>
<organism evidence="1 2">
    <name type="scientific">Paraburkholderia terrae</name>
    <dbReference type="NCBI Taxonomy" id="311230"/>
    <lineage>
        <taxon>Bacteria</taxon>
        <taxon>Pseudomonadati</taxon>
        <taxon>Pseudomonadota</taxon>
        <taxon>Betaproteobacteria</taxon>
        <taxon>Burkholderiales</taxon>
        <taxon>Burkholderiaceae</taxon>
        <taxon>Paraburkholderia</taxon>
    </lineage>
</organism>
<dbReference type="EMBL" id="AP024957">
    <property type="protein sequence ID" value="BCZ83104.1"/>
    <property type="molecule type" value="Genomic_DNA"/>
</dbReference>
<keyword evidence="2" id="KW-1185">Reference proteome</keyword>
<evidence type="ECO:0000313" key="1">
    <source>
        <dbReference type="EMBL" id="BCZ83104.1"/>
    </source>
</evidence>
<sequence>MRRIEADATNSSTGRVKMKLYTWKWTGLGDFAMKDFLPRYYGYVSAEL</sequence>
<dbReference type="Proteomes" id="UP001319874">
    <property type="component" value="Chromosome 3"/>
</dbReference>